<evidence type="ECO:0000256" key="1">
    <source>
        <dbReference type="SAM" id="MobiDB-lite"/>
    </source>
</evidence>
<feature type="region of interest" description="Disordered" evidence="1">
    <location>
        <begin position="1"/>
        <end position="27"/>
    </location>
</feature>
<reference evidence="3 4" key="1">
    <citation type="journal article" date="2010" name="PLoS ONE">
        <title>The complete genome of Propionibacterium freudenreichii CIRM-BIA1, a hardy actinobacterium with food and probiotic applications.</title>
        <authorList>
            <person name="Falentin H."/>
            <person name="Deutsch S.M."/>
            <person name="Jan G."/>
            <person name="Loux V."/>
            <person name="Thierry A."/>
            <person name="Parayre S."/>
            <person name="Maillard M.B."/>
            <person name="Dherbecourt J."/>
            <person name="Cousin F.J."/>
            <person name="Jardin J."/>
            <person name="Siguier P."/>
            <person name="Couloux A."/>
            <person name="Barbe V."/>
            <person name="Vacherie B."/>
            <person name="Wincker P."/>
            <person name="Gibrat J.F."/>
            <person name="Gaillardin C."/>
            <person name="Lortal S."/>
        </authorList>
    </citation>
    <scope>NUCLEOTIDE SEQUENCE [LARGE SCALE GENOMIC DNA]</scope>
    <source>
        <strain evidence="4">ATCC 9614 / DSM 4902 / CIP 103027 / NCIMB 8099 / CIRM-BIA1</strain>
    </source>
</reference>
<feature type="transmembrane region" description="Helical" evidence="2">
    <location>
        <begin position="114"/>
        <end position="133"/>
    </location>
</feature>
<proteinExistence type="predicted"/>
<dbReference type="AlphaFoldDB" id="D7GFL3"/>
<keyword evidence="4" id="KW-1185">Reference proteome</keyword>
<accession>D7GFL3</accession>
<organism evidence="3 4">
    <name type="scientific">Propionibacterium freudenreichii subsp. shermanii (strain ATCC 9614 / DSM 4902 / CIP 103027 / NCIMB 8099 / CIRM-BIA1)</name>
    <dbReference type="NCBI Taxonomy" id="754252"/>
    <lineage>
        <taxon>Bacteria</taxon>
        <taxon>Bacillati</taxon>
        <taxon>Actinomycetota</taxon>
        <taxon>Actinomycetes</taxon>
        <taxon>Propionibacteriales</taxon>
        <taxon>Propionibacteriaceae</taxon>
        <taxon>Propionibacterium</taxon>
    </lineage>
</organism>
<dbReference type="EMBL" id="FN806773">
    <property type="protein sequence ID" value="CBL57324.1"/>
    <property type="molecule type" value="Genomic_DNA"/>
</dbReference>
<gene>
    <name evidence="3" type="ordered locus">PFREUD_18170</name>
</gene>
<keyword evidence="2" id="KW-0812">Transmembrane</keyword>
<evidence type="ECO:0000313" key="4">
    <source>
        <dbReference type="Proteomes" id="UP000000936"/>
    </source>
</evidence>
<dbReference type="HOGENOM" id="CLU_1957604_0_0_11"/>
<name>D7GFL3_PROFC</name>
<dbReference type="KEGG" id="pfr:PFREUD_18170"/>
<feature type="compositionally biased region" description="Polar residues" evidence="1">
    <location>
        <begin position="1"/>
        <end position="10"/>
    </location>
</feature>
<feature type="transmembrane region" description="Helical" evidence="2">
    <location>
        <begin position="31"/>
        <end position="52"/>
    </location>
</feature>
<sequence length="145" mass="14295">MDSPSRSDATTDGEDDAMTAQSRRPGQAARFGRVPIAVLVTALLLVVGVLAATPPTAGATPGVASTTTAVPSTSSPATSPATVGTTATARPLATASATAGATSSGKGPGRTKTFMALIATGVLAALAAVFVFIRSRRENAPEQAE</sequence>
<keyword evidence="2" id="KW-1133">Transmembrane helix</keyword>
<protein>
    <submittedName>
        <fullName evidence="3">Uncharacterized protein</fullName>
    </submittedName>
</protein>
<evidence type="ECO:0000313" key="3">
    <source>
        <dbReference type="EMBL" id="CBL57324.1"/>
    </source>
</evidence>
<evidence type="ECO:0000256" key="2">
    <source>
        <dbReference type="SAM" id="Phobius"/>
    </source>
</evidence>
<keyword evidence="2" id="KW-0472">Membrane</keyword>
<dbReference type="Proteomes" id="UP000000936">
    <property type="component" value="Chromosome"/>
</dbReference>
<feature type="region of interest" description="Disordered" evidence="1">
    <location>
        <begin position="56"/>
        <end position="85"/>
    </location>
</feature>